<dbReference type="Proteomes" id="UP000503088">
    <property type="component" value="Chromosome"/>
</dbReference>
<organism evidence="1 2">
    <name type="scientific">Kroppenstedtia pulmonis</name>
    <dbReference type="NCBI Taxonomy" id="1380685"/>
    <lineage>
        <taxon>Bacteria</taxon>
        <taxon>Bacillati</taxon>
        <taxon>Bacillota</taxon>
        <taxon>Bacilli</taxon>
        <taxon>Bacillales</taxon>
        <taxon>Thermoactinomycetaceae</taxon>
        <taxon>Kroppenstedtia</taxon>
    </lineage>
</organism>
<dbReference type="RefSeq" id="WP_173223372.1">
    <property type="nucleotide sequence ID" value="NZ_CP048104.1"/>
</dbReference>
<gene>
    <name evidence="1" type="ORF">GXN76_11735</name>
</gene>
<sequence>MKGRSVISTLLIGTAMALLFRSRRMNRIGSGMLGRSMPKWMKTRGLQLAIARVASMIDGRRLMRRLVR</sequence>
<accession>A0A7D4BKU6</accession>
<name>A0A7D4BKU6_9BACL</name>
<dbReference type="AlphaFoldDB" id="A0A7D4BKU6"/>
<evidence type="ECO:0000313" key="2">
    <source>
        <dbReference type="Proteomes" id="UP000503088"/>
    </source>
</evidence>
<reference evidence="1 2" key="1">
    <citation type="submission" date="2020-01" db="EMBL/GenBank/DDBJ databases">
        <authorList>
            <person name="Gulvik C.A."/>
            <person name="Batra D.G."/>
        </authorList>
    </citation>
    <scope>NUCLEOTIDE SEQUENCE [LARGE SCALE GENOMIC DNA]</scope>
    <source>
        <strain evidence="1 2">W9323</strain>
    </source>
</reference>
<proteinExistence type="predicted"/>
<protein>
    <submittedName>
        <fullName evidence="1">Uncharacterized protein</fullName>
    </submittedName>
</protein>
<dbReference type="KEGG" id="kpul:GXN76_11735"/>
<keyword evidence="2" id="KW-1185">Reference proteome</keyword>
<dbReference type="EMBL" id="CP048104">
    <property type="protein sequence ID" value="QKG85070.1"/>
    <property type="molecule type" value="Genomic_DNA"/>
</dbReference>
<evidence type="ECO:0000313" key="1">
    <source>
        <dbReference type="EMBL" id="QKG85070.1"/>
    </source>
</evidence>